<dbReference type="Proteomes" id="UP000324748">
    <property type="component" value="Unassembled WGS sequence"/>
</dbReference>
<evidence type="ECO:0000313" key="4">
    <source>
        <dbReference type="EMBL" id="KAA1137359.1"/>
    </source>
</evidence>
<accession>A0A5B0SIV8</accession>
<evidence type="ECO:0000313" key="3">
    <source>
        <dbReference type="EMBL" id="KAA1068000.1"/>
    </source>
</evidence>
<dbReference type="AlphaFoldDB" id="A0A5B0SIV8"/>
<comment type="caution">
    <text evidence="4">The sequence shown here is derived from an EMBL/GenBank/DDBJ whole genome shotgun (WGS) entry which is preliminary data.</text>
</comment>
<dbReference type="EMBL" id="VSWC01000184">
    <property type="protein sequence ID" value="KAA1068000.1"/>
    <property type="molecule type" value="Genomic_DNA"/>
</dbReference>
<dbReference type="OrthoDB" id="2503922at2759"/>
<feature type="domain" description="DUF7143" evidence="2">
    <location>
        <begin position="64"/>
        <end position="203"/>
    </location>
</feature>
<keyword evidence="5" id="KW-1185">Reference proteome</keyword>
<reference evidence="5 6" key="1">
    <citation type="submission" date="2019-05" db="EMBL/GenBank/DDBJ databases">
        <title>Emergence of the Ug99 lineage of the wheat stem rust pathogen through somatic hybridization.</title>
        <authorList>
            <person name="Li F."/>
            <person name="Upadhyaya N.M."/>
            <person name="Sperschneider J."/>
            <person name="Matny O."/>
            <person name="Nguyen-Phuc H."/>
            <person name="Mago R."/>
            <person name="Raley C."/>
            <person name="Miller M.E."/>
            <person name="Silverstein K.A.T."/>
            <person name="Henningsen E."/>
            <person name="Hirsch C.D."/>
            <person name="Visser B."/>
            <person name="Pretorius Z.A."/>
            <person name="Steffenson B.J."/>
            <person name="Schwessinger B."/>
            <person name="Dodds P.N."/>
            <person name="Figueroa M."/>
        </authorList>
    </citation>
    <scope>NUCLEOTIDE SEQUENCE [LARGE SCALE GENOMIC DNA]</scope>
    <source>
        <strain evidence="3">21-0</strain>
        <strain evidence="4 6">Ug99</strain>
    </source>
</reference>
<evidence type="ECO:0000313" key="5">
    <source>
        <dbReference type="Proteomes" id="UP000324748"/>
    </source>
</evidence>
<feature type="chain" id="PRO_5036366714" description="DUF7143 domain-containing protein" evidence="1">
    <location>
        <begin position="28"/>
        <end position="288"/>
    </location>
</feature>
<organism evidence="4 6">
    <name type="scientific">Puccinia graminis f. sp. tritici</name>
    <dbReference type="NCBI Taxonomy" id="56615"/>
    <lineage>
        <taxon>Eukaryota</taxon>
        <taxon>Fungi</taxon>
        <taxon>Dikarya</taxon>
        <taxon>Basidiomycota</taxon>
        <taxon>Pucciniomycotina</taxon>
        <taxon>Pucciniomycetes</taxon>
        <taxon>Pucciniales</taxon>
        <taxon>Pucciniaceae</taxon>
        <taxon>Puccinia</taxon>
    </lineage>
</organism>
<dbReference type="PANTHER" id="PTHR37592:SF1">
    <property type="match status" value="1"/>
</dbReference>
<feature type="signal peptide" evidence="1">
    <location>
        <begin position="1"/>
        <end position="27"/>
    </location>
</feature>
<sequence length="288" mass="31746">MPIQCIQTLKCWLALSVMGLAILGCLGQEPDRIPGRNVTSNSLAGKKGCFIVDPLKLPPQLKTNPNIVCTQDGSMSIPPIPDLFFEGIKYSSIDFARDTQNSPAGFALKRFKASKTDGPEKLAFLKTSQQLYDSVWMGLRSDDLKKHNRPIRELETVRGVLNLQIHRLESDPPAIEAALANALKKCFQCDVKDSYNMIALASQSGVNTDKFLQNLPGLRCKSEQECINMLSKSGFDNKAPVEVASPDKQKKYITSNPALNNSSHLKLTFSSASKFSVLLLPLYAFCSF</sequence>
<keyword evidence="1" id="KW-0732">Signal</keyword>
<protein>
    <recommendedName>
        <fullName evidence="2">DUF7143 domain-containing protein</fullName>
    </recommendedName>
</protein>
<evidence type="ECO:0000313" key="6">
    <source>
        <dbReference type="Proteomes" id="UP000325313"/>
    </source>
</evidence>
<dbReference type="InterPro" id="IPR055567">
    <property type="entry name" value="DUF7143"/>
</dbReference>
<proteinExistence type="predicted"/>
<dbReference type="EMBL" id="VDEP01000009">
    <property type="protein sequence ID" value="KAA1137359.1"/>
    <property type="molecule type" value="Genomic_DNA"/>
</dbReference>
<gene>
    <name evidence="3" type="ORF">PGT21_024570</name>
    <name evidence="4" type="ORF">PGTUg99_017748</name>
</gene>
<dbReference type="Proteomes" id="UP000325313">
    <property type="component" value="Unassembled WGS sequence"/>
</dbReference>
<dbReference type="PANTHER" id="PTHR37592">
    <property type="match status" value="1"/>
</dbReference>
<name>A0A5B0SIV8_PUCGR</name>
<dbReference type="Pfam" id="PF23631">
    <property type="entry name" value="DUF7143"/>
    <property type="match status" value="1"/>
</dbReference>
<evidence type="ECO:0000259" key="2">
    <source>
        <dbReference type="Pfam" id="PF23631"/>
    </source>
</evidence>
<evidence type="ECO:0000256" key="1">
    <source>
        <dbReference type="SAM" id="SignalP"/>
    </source>
</evidence>